<dbReference type="AlphaFoldDB" id="A0AB39S109"/>
<gene>
    <name evidence="1" type="ORF">AB5J50_07190</name>
</gene>
<reference evidence="1" key="1">
    <citation type="submission" date="2024-07" db="EMBL/GenBank/DDBJ databases">
        <authorList>
            <person name="Yu S.T."/>
        </authorList>
    </citation>
    <scope>NUCLEOTIDE SEQUENCE</scope>
    <source>
        <strain evidence="1">R35</strain>
    </source>
</reference>
<dbReference type="Pfam" id="PF19720">
    <property type="entry name" value="DUF6214"/>
    <property type="match status" value="1"/>
</dbReference>
<sequence>MLEASFLNLSDRSRPDGAVSVWPAWEVQEHESATSWFNVRLAFGDGAQVDVLAVVSDAGVSIEDVRAQPPLSLDDLAVLADWIEEPLFEACGVPAGPSCEQGGGPARRARPSWPRGVEGRWLVAEEYRAAQEEGFDPVLAVMCATGHSRRKSLRLIAGARDEGFLTPRHARR</sequence>
<organism evidence="1">
    <name type="scientific">Streptomyces sp. R35</name>
    <dbReference type="NCBI Taxonomy" id="3238630"/>
    <lineage>
        <taxon>Bacteria</taxon>
        <taxon>Bacillati</taxon>
        <taxon>Actinomycetota</taxon>
        <taxon>Actinomycetes</taxon>
        <taxon>Kitasatosporales</taxon>
        <taxon>Streptomycetaceae</taxon>
        <taxon>Streptomyces</taxon>
    </lineage>
</organism>
<dbReference type="InterPro" id="IPR046186">
    <property type="entry name" value="DUF6214"/>
</dbReference>
<proteinExistence type="predicted"/>
<protein>
    <submittedName>
        <fullName evidence="1">DUF6214 family protein</fullName>
    </submittedName>
</protein>
<name>A0AB39S109_9ACTN</name>
<dbReference type="EMBL" id="CP163440">
    <property type="protein sequence ID" value="XDQ60571.1"/>
    <property type="molecule type" value="Genomic_DNA"/>
</dbReference>
<dbReference type="RefSeq" id="WP_369255994.1">
    <property type="nucleotide sequence ID" value="NZ_CP163440.1"/>
</dbReference>
<evidence type="ECO:0000313" key="1">
    <source>
        <dbReference type="EMBL" id="XDQ60571.1"/>
    </source>
</evidence>
<accession>A0AB39S109</accession>